<dbReference type="InterPro" id="IPR036614">
    <property type="entry name" value="RusA-like_sf"/>
</dbReference>
<dbReference type="SUPFAM" id="SSF103084">
    <property type="entry name" value="Holliday junction resolvase RusA"/>
    <property type="match status" value="1"/>
</dbReference>
<reference evidence="1 2" key="1">
    <citation type="journal article" date="2016" name="Appl. Environ. Microbiol.">
        <title>Identification and Analysis of a Novel Group of Bacteriophages Infecting the Lactic Acid Bacterium Streptococcus thermophilus.</title>
        <authorList>
            <person name="McDonnell B."/>
            <person name="Mahony J."/>
            <person name="Neve H."/>
            <person name="Hanemaaijer L."/>
            <person name="Noben J.P."/>
            <person name="Kouwen T."/>
            <person name="van Sinderen D."/>
        </authorList>
    </citation>
    <scope>NUCLEOTIDE SEQUENCE [LARGE SCALE GENOMIC DNA]</scope>
</reference>
<dbReference type="OrthoDB" id="15184at10239"/>
<keyword evidence="2" id="KW-1185">Reference proteome</keyword>
<dbReference type="Gene3D" id="3.30.1330.70">
    <property type="entry name" value="Holliday junction resolvase RusA"/>
    <property type="match status" value="1"/>
</dbReference>
<protein>
    <submittedName>
        <fullName evidence="1">Endodeoxyribonuclease RusA</fullName>
    </submittedName>
</protein>
<name>A0A191KBG7_9CAUD</name>
<proteinExistence type="predicted"/>
<dbReference type="GO" id="GO:0000287">
    <property type="term" value="F:magnesium ion binding"/>
    <property type="evidence" value="ECO:0007669"/>
    <property type="project" value="InterPro"/>
</dbReference>
<organism evidence="1 2">
    <name type="scientific">Streptococcus phage 9872</name>
    <dbReference type="NCBI Taxonomy" id="1814958"/>
    <lineage>
        <taxon>Viruses</taxon>
        <taxon>Duplodnaviria</taxon>
        <taxon>Heunggongvirae</taxon>
        <taxon>Uroviricota</taxon>
        <taxon>Caudoviricetes</taxon>
        <taxon>Piorkowskivirus</taxon>
        <taxon>Piorkowskivirus pv9872</taxon>
    </lineage>
</organism>
<dbReference type="RefSeq" id="YP_009289391.1">
    <property type="nucleotide sequence ID" value="NC_031094.1"/>
</dbReference>
<gene>
    <name evidence="1" type="ORF">P9872_40</name>
</gene>
<evidence type="ECO:0000313" key="1">
    <source>
        <dbReference type="EMBL" id="AMQ65783.1"/>
    </source>
</evidence>
<evidence type="ECO:0000313" key="2">
    <source>
        <dbReference type="Proteomes" id="UP000202656"/>
    </source>
</evidence>
<accession>A0A191KBG7</accession>
<dbReference type="InterPro" id="IPR008822">
    <property type="entry name" value="Endonuclease_RusA-like"/>
</dbReference>
<dbReference type="KEGG" id="vg:29058070"/>
<dbReference type="GeneID" id="29058070"/>
<dbReference type="GO" id="GO:0006281">
    <property type="term" value="P:DNA repair"/>
    <property type="evidence" value="ECO:0007669"/>
    <property type="project" value="InterPro"/>
</dbReference>
<sequence>MRITLNIEPKSQTRPRFSKFGTYEDPKMKAWRRQCSQLIEKEYDGQFFDGPIMVDVTFYMKAPLSVSKKPTPKARAKTWDAFKKFMAERLWNFRKPDIDNLVKALFDSISNAGYNKIDKKGIVWTDDSIVCDLRARKKYSPNPRIEFEIKELE</sequence>
<dbReference type="EMBL" id="KU678390">
    <property type="protein sequence ID" value="AMQ65783.1"/>
    <property type="molecule type" value="Genomic_DNA"/>
</dbReference>
<dbReference type="Proteomes" id="UP000202656">
    <property type="component" value="Segment"/>
</dbReference>
<dbReference type="Pfam" id="PF05866">
    <property type="entry name" value="RusA"/>
    <property type="match status" value="1"/>
</dbReference>
<dbReference type="GO" id="GO:0006310">
    <property type="term" value="P:DNA recombination"/>
    <property type="evidence" value="ECO:0007669"/>
    <property type="project" value="InterPro"/>
</dbReference>